<dbReference type="Pfam" id="PF14897">
    <property type="entry name" value="EpsG"/>
    <property type="match status" value="1"/>
</dbReference>
<feature type="transmembrane region" description="Helical" evidence="1">
    <location>
        <begin position="93"/>
        <end position="113"/>
    </location>
</feature>
<sequence>MFYLLLFLLICLFTIFELINIEYKYQTYMTLFVVLIFVLIAGLRYETGVDWLVYEKMLETTPPITDITDAFGRVLIFSTPDYGYCLLMSVVKYFGGSIQVIFFITSCVSMFFVYKGVNCYSESRVVSLLIYFSLFFFILDMSGLRQGFSLSVFFYSIKYIHQRKFWIYLTMILFAASFHWSAYLLIPIYFVAKRRFSSVSLVVFFCISLIIFFFNISWLEKTITAVFPSLESEVFAAKLLVYTTNDKFSEGRQLTANTIASILFYITTFAFCIFYRDRLEKRNKYFYLFFNIYICQIFTFFCLYELIEMADRLRLYFLISNVVLFPSMIYLFQVKKERMLAFTYAGIFAFFSCMPYILNAPTTIAYYPYQNYVIYKMFNIESTGPQRLQKHSELHE</sequence>
<feature type="transmembrane region" description="Helical" evidence="1">
    <location>
        <begin position="254"/>
        <end position="274"/>
    </location>
</feature>
<evidence type="ECO:0000313" key="3">
    <source>
        <dbReference type="Proteomes" id="UP000291819"/>
    </source>
</evidence>
<feature type="transmembrane region" description="Helical" evidence="1">
    <location>
        <begin position="313"/>
        <end position="332"/>
    </location>
</feature>
<keyword evidence="1" id="KW-0812">Transmembrane</keyword>
<name>A0A4Q9HEQ8_9SPHI</name>
<organism evidence="2 3">
    <name type="scientific">Pedobacter kyonggii</name>
    <dbReference type="NCBI Taxonomy" id="1926871"/>
    <lineage>
        <taxon>Bacteria</taxon>
        <taxon>Pseudomonadati</taxon>
        <taxon>Bacteroidota</taxon>
        <taxon>Sphingobacteriia</taxon>
        <taxon>Sphingobacteriales</taxon>
        <taxon>Sphingobacteriaceae</taxon>
        <taxon>Pedobacter</taxon>
    </lineage>
</organism>
<keyword evidence="1" id="KW-0472">Membrane</keyword>
<dbReference type="Proteomes" id="UP000291819">
    <property type="component" value="Unassembled WGS sequence"/>
</dbReference>
<dbReference type="OrthoDB" id="949885at2"/>
<feature type="transmembrane region" description="Helical" evidence="1">
    <location>
        <begin position="28"/>
        <end position="47"/>
    </location>
</feature>
<evidence type="ECO:0000256" key="1">
    <source>
        <dbReference type="SAM" id="Phobius"/>
    </source>
</evidence>
<feature type="transmembrane region" description="Helical" evidence="1">
    <location>
        <begin position="339"/>
        <end position="358"/>
    </location>
</feature>
<proteinExistence type="predicted"/>
<feature type="transmembrane region" description="Helical" evidence="1">
    <location>
        <begin position="286"/>
        <end position="307"/>
    </location>
</feature>
<keyword evidence="1" id="KW-1133">Transmembrane helix</keyword>
<keyword evidence="3" id="KW-1185">Reference proteome</keyword>
<comment type="caution">
    <text evidence="2">The sequence shown here is derived from an EMBL/GenBank/DDBJ whole genome shotgun (WGS) entry which is preliminary data.</text>
</comment>
<feature type="transmembrane region" description="Helical" evidence="1">
    <location>
        <begin position="196"/>
        <end position="216"/>
    </location>
</feature>
<reference evidence="2 3" key="1">
    <citation type="submission" date="2019-02" db="EMBL/GenBank/DDBJ databases">
        <title>Pedobacter kyonggii whole genome sequence analysis.</title>
        <authorList>
            <person name="Dahal R.H."/>
        </authorList>
    </citation>
    <scope>NUCLEOTIDE SEQUENCE [LARGE SCALE GENOMIC DNA]</scope>
    <source>
        <strain evidence="2 3">K-4-11-1</strain>
    </source>
</reference>
<dbReference type="InterPro" id="IPR049458">
    <property type="entry name" value="EpsG-like"/>
</dbReference>
<accession>A0A4Q9HEQ8</accession>
<evidence type="ECO:0000313" key="2">
    <source>
        <dbReference type="EMBL" id="TBO43308.1"/>
    </source>
</evidence>
<protein>
    <submittedName>
        <fullName evidence="2">EpsG family protein</fullName>
    </submittedName>
</protein>
<feature type="transmembrane region" description="Helical" evidence="1">
    <location>
        <begin position="125"/>
        <end position="144"/>
    </location>
</feature>
<dbReference type="EMBL" id="SIXF01000005">
    <property type="protein sequence ID" value="TBO43308.1"/>
    <property type="molecule type" value="Genomic_DNA"/>
</dbReference>
<dbReference type="AlphaFoldDB" id="A0A4Q9HEQ8"/>
<gene>
    <name evidence="2" type="ORF">EYS08_08175</name>
</gene>
<feature type="transmembrane region" description="Helical" evidence="1">
    <location>
        <begin position="165"/>
        <end position="190"/>
    </location>
</feature>